<evidence type="ECO:0000313" key="8">
    <source>
        <dbReference type="EMBL" id="KAF5961329.1"/>
    </source>
</evidence>
<evidence type="ECO:0000256" key="2">
    <source>
        <dbReference type="ARBA" id="ARBA00022723"/>
    </source>
</evidence>
<gene>
    <name evidence="8" type="ORF">HYC85_002538</name>
</gene>
<evidence type="ECO:0008006" key="10">
    <source>
        <dbReference type="Google" id="ProtNLM"/>
    </source>
</evidence>
<comment type="similarity">
    <text evidence="1">Belongs to the eukaryotic ribosomal protein eL43 family.</text>
</comment>
<name>A0A7J7I8S3_CAMSI</name>
<dbReference type="GO" id="GO:0003735">
    <property type="term" value="F:structural constituent of ribosome"/>
    <property type="evidence" value="ECO:0007669"/>
    <property type="project" value="InterPro"/>
</dbReference>
<dbReference type="GO" id="GO:0006412">
    <property type="term" value="P:translation"/>
    <property type="evidence" value="ECO:0007669"/>
    <property type="project" value="InterPro"/>
</dbReference>
<keyword evidence="5" id="KW-0689">Ribosomal protein</keyword>
<dbReference type="InterPro" id="IPR011332">
    <property type="entry name" value="Ribosomal_zn-bd"/>
</dbReference>
<dbReference type="PANTHER" id="PTHR48149:SF1">
    <property type="entry name" value="LARGE RIBOSOMAL SUBUNIT PROTEIN EL43Y"/>
    <property type="match status" value="1"/>
</dbReference>
<evidence type="ECO:0000256" key="7">
    <source>
        <dbReference type="SAM" id="MobiDB-lite"/>
    </source>
</evidence>
<feature type="region of interest" description="Disordered" evidence="7">
    <location>
        <begin position="1"/>
        <end position="65"/>
    </location>
</feature>
<keyword evidence="3" id="KW-0863">Zinc-finger</keyword>
<feature type="compositionally biased region" description="Low complexity" evidence="7">
    <location>
        <begin position="47"/>
        <end position="65"/>
    </location>
</feature>
<dbReference type="Proteomes" id="UP000593564">
    <property type="component" value="Unassembled WGS sequence"/>
</dbReference>
<dbReference type="AlphaFoldDB" id="A0A7J7I8S3"/>
<evidence type="ECO:0000313" key="9">
    <source>
        <dbReference type="Proteomes" id="UP000593564"/>
    </source>
</evidence>
<comment type="caution">
    <text evidence="8">The sequence shown here is derived from an EMBL/GenBank/DDBJ whole genome shotgun (WGS) entry which is preliminary data.</text>
</comment>
<evidence type="ECO:0000256" key="6">
    <source>
        <dbReference type="ARBA" id="ARBA00023274"/>
    </source>
</evidence>
<proteinExistence type="inferred from homology"/>
<dbReference type="PANTHER" id="PTHR48149">
    <property type="entry name" value="60S RIBOSOMAL PROTEIN L37A-2"/>
    <property type="match status" value="1"/>
</dbReference>
<evidence type="ECO:0000256" key="5">
    <source>
        <dbReference type="ARBA" id="ARBA00022980"/>
    </source>
</evidence>
<sequence length="153" mass="16650">MEEEAAEAEATSGAEPTRGGGDDRGRAGDDQSRAARRRRRRRDDRLSATTTATASPSPSPSPSLSLLPLSRLCFSGTRYGASLRKQIKKMEVSQHSKYFCEFCGKYAVKRKAVGIWGCKDCGKVKAGGAYTLNTASAVTVRSTIRRLREQTES</sequence>
<evidence type="ECO:0000256" key="1">
    <source>
        <dbReference type="ARBA" id="ARBA00008672"/>
    </source>
</evidence>
<dbReference type="Pfam" id="PF01780">
    <property type="entry name" value="Ribosomal_L37ae"/>
    <property type="match status" value="1"/>
</dbReference>
<accession>A0A7J7I8S3</accession>
<protein>
    <recommendedName>
        <fullName evidence="10">60S ribosomal protein L37a</fullName>
    </recommendedName>
</protein>
<dbReference type="EMBL" id="JACBKZ010000001">
    <property type="protein sequence ID" value="KAF5961329.1"/>
    <property type="molecule type" value="Genomic_DNA"/>
</dbReference>
<reference evidence="9" key="1">
    <citation type="journal article" date="2020" name="Nat. Commun.">
        <title>Genome assembly of wild tea tree DASZ reveals pedigree and selection history of tea varieties.</title>
        <authorList>
            <person name="Zhang W."/>
            <person name="Zhang Y."/>
            <person name="Qiu H."/>
            <person name="Guo Y."/>
            <person name="Wan H."/>
            <person name="Zhang X."/>
            <person name="Scossa F."/>
            <person name="Alseekh S."/>
            <person name="Zhang Q."/>
            <person name="Wang P."/>
            <person name="Xu L."/>
            <person name="Schmidt M.H."/>
            <person name="Jia X."/>
            <person name="Li D."/>
            <person name="Zhu A."/>
            <person name="Guo F."/>
            <person name="Chen W."/>
            <person name="Ni D."/>
            <person name="Usadel B."/>
            <person name="Fernie A.R."/>
            <person name="Wen W."/>
        </authorList>
    </citation>
    <scope>NUCLEOTIDE SEQUENCE [LARGE SCALE GENOMIC DNA]</scope>
    <source>
        <strain evidence="9">cv. G240</strain>
    </source>
</reference>
<dbReference type="Gene3D" id="2.20.25.30">
    <property type="match status" value="1"/>
</dbReference>
<organism evidence="8 9">
    <name type="scientific">Camellia sinensis</name>
    <name type="common">Tea plant</name>
    <name type="synonym">Thea sinensis</name>
    <dbReference type="NCBI Taxonomy" id="4442"/>
    <lineage>
        <taxon>Eukaryota</taxon>
        <taxon>Viridiplantae</taxon>
        <taxon>Streptophyta</taxon>
        <taxon>Embryophyta</taxon>
        <taxon>Tracheophyta</taxon>
        <taxon>Spermatophyta</taxon>
        <taxon>Magnoliopsida</taxon>
        <taxon>eudicotyledons</taxon>
        <taxon>Gunneridae</taxon>
        <taxon>Pentapetalae</taxon>
        <taxon>asterids</taxon>
        <taxon>Ericales</taxon>
        <taxon>Theaceae</taxon>
        <taxon>Camellia</taxon>
    </lineage>
</organism>
<keyword evidence="9" id="KW-1185">Reference proteome</keyword>
<evidence type="ECO:0000256" key="3">
    <source>
        <dbReference type="ARBA" id="ARBA00022771"/>
    </source>
</evidence>
<keyword evidence="2" id="KW-0479">Metal-binding</keyword>
<dbReference type="SUPFAM" id="SSF57829">
    <property type="entry name" value="Zn-binding ribosomal proteins"/>
    <property type="match status" value="1"/>
</dbReference>
<dbReference type="GO" id="GO:0005840">
    <property type="term" value="C:ribosome"/>
    <property type="evidence" value="ECO:0007669"/>
    <property type="project" value="UniProtKB-KW"/>
</dbReference>
<dbReference type="GO" id="GO:1990904">
    <property type="term" value="C:ribonucleoprotein complex"/>
    <property type="evidence" value="ECO:0007669"/>
    <property type="project" value="UniProtKB-KW"/>
</dbReference>
<feature type="compositionally biased region" description="Basic and acidic residues" evidence="7">
    <location>
        <begin position="20"/>
        <end position="33"/>
    </location>
</feature>
<dbReference type="GO" id="GO:0008270">
    <property type="term" value="F:zinc ion binding"/>
    <property type="evidence" value="ECO:0007669"/>
    <property type="project" value="UniProtKB-KW"/>
</dbReference>
<dbReference type="InterPro" id="IPR011331">
    <property type="entry name" value="Ribosomal_eL37/eL43"/>
</dbReference>
<dbReference type="InterPro" id="IPR002674">
    <property type="entry name" value="Ribosomal_eL43"/>
</dbReference>
<evidence type="ECO:0000256" key="4">
    <source>
        <dbReference type="ARBA" id="ARBA00022833"/>
    </source>
</evidence>
<keyword evidence="4" id="KW-0862">Zinc</keyword>
<keyword evidence="6" id="KW-0687">Ribonucleoprotein</keyword>
<reference evidence="8 9" key="2">
    <citation type="submission" date="2020-07" db="EMBL/GenBank/DDBJ databases">
        <title>Genome assembly of wild tea tree DASZ reveals pedigree and selection history of tea varieties.</title>
        <authorList>
            <person name="Zhang W."/>
        </authorList>
    </citation>
    <scope>NUCLEOTIDE SEQUENCE [LARGE SCALE GENOMIC DNA]</scope>
    <source>
        <strain evidence="9">cv. G240</strain>
        <tissue evidence="8">Leaf</tissue>
    </source>
</reference>